<dbReference type="GO" id="GO:0004730">
    <property type="term" value="F:pseudouridylate synthase activity"/>
    <property type="evidence" value="ECO:0007669"/>
    <property type="project" value="InterPro"/>
</dbReference>
<dbReference type="InterPro" id="IPR011611">
    <property type="entry name" value="PfkB_dom"/>
</dbReference>
<evidence type="ECO:0000256" key="2">
    <source>
        <dbReference type="ARBA" id="ARBA00022801"/>
    </source>
</evidence>
<evidence type="ECO:0000256" key="5">
    <source>
        <dbReference type="ARBA" id="ARBA00023295"/>
    </source>
</evidence>
<gene>
    <name evidence="8" type="ORF">L228DRAFT_221199</name>
</gene>
<dbReference type="OMA" id="FNCIIAT"/>
<dbReference type="GeneID" id="28895401"/>
<evidence type="ECO:0000256" key="1">
    <source>
        <dbReference type="ARBA" id="ARBA00022723"/>
    </source>
</evidence>
<keyword evidence="1" id="KW-0479">Metal-binding</keyword>
<dbReference type="CDD" id="cd01941">
    <property type="entry name" value="YeiC_kinase_like"/>
    <property type="match status" value="1"/>
</dbReference>
<dbReference type="HAMAP" id="MF_01876">
    <property type="entry name" value="PsiMP_glycosidase"/>
    <property type="match status" value="1"/>
</dbReference>
<feature type="domain" description="Carbohydrate kinase PfkB" evidence="7">
    <location>
        <begin position="438"/>
        <end position="514"/>
    </location>
</feature>
<keyword evidence="3" id="KW-0464">Manganese</keyword>
<evidence type="ECO:0000256" key="6">
    <source>
        <dbReference type="SAM" id="MobiDB-lite"/>
    </source>
</evidence>
<name>A0A165GLK6_XYLHT</name>
<feature type="region of interest" description="Disordered" evidence="6">
    <location>
        <begin position="727"/>
        <end position="750"/>
    </location>
</feature>
<dbReference type="GO" id="GO:0005737">
    <property type="term" value="C:cytoplasm"/>
    <property type="evidence" value="ECO:0007669"/>
    <property type="project" value="TreeGrafter"/>
</dbReference>
<protein>
    <recommendedName>
        <fullName evidence="7">Carbohydrate kinase PfkB domain-containing protein</fullName>
    </recommendedName>
</protein>
<dbReference type="RefSeq" id="XP_018187895.1">
    <property type="nucleotide sequence ID" value="XM_018330264.1"/>
</dbReference>
<evidence type="ECO:0000256" key="3">
    <source>
        <dbReference type="ARBA" id="ARBA00023211"/>
    </source>
</evidence>
<keyword evidence="4" id="KW-0456">Lyase</keyword>
<evidence type="ECO:0000313" key="8">
    <source>
        <dbReference type="EMBL" id="KZF22340.1"/>
    </source>
</evidence>
<dbReference type="InterPro" id="IPR029056">
    <property type="entry name" value="Ribokinase-like"/>
</dbReference>
<dbReference type="Gene3D" id="3.40.1790.10">
    <property type="entry name" value="Indigoidine synthase domain"/>
    <property type="match status" value="1"/>
</dbReference>
<evidence type="ECO:0000256" key="4">
    <source>
        <dbReference type="ARBA" id="ARBA00023239"/>
    </source>
</evidence>
<dbReference type="SUPFAM" id="SSF110581">
    <property type="entry name" value="Indigoidine synthase A-like"/>
    <property type="match status" value="1"/>
</dbReference>
<dbReference type="PANTHER" id="PTHR42909">
    <property type="entry name" value="ZGC:136858"/>
    <property type="match status" value="1"/>
</dbReference>
<dbReference type="STRING" id="1328760.A0A165GLK6"/>
<dbReference type="InParanoid" id="A0A165GLK6"/>
<feature type="region of interest" description="Disordered" evidence="6">
    <location>
        <begin position="357"/>
        <end position="400"/>
    </location>
</feature>
<keyword evidence="5" id="KW-0326">Glycosidase</keyword>
<dbReference type="GO" id="GO:0016798">
    <property type="term" value="F:hydrolase activity, acting on glycosyl bonds"/>
    <property type="evidence" value="ECO:0007669"/>
    <property type="project" value="UniProtKB-KW"/>
</dbReference>
<feature type="compositionally biased region" description="Low complexity" evidence="6">
    <location>
        <begin position="375"/>
        <end position="396"/>
    </location>
</feature>
<dbReference type="PANTHER" id="PTHR42909:SF1">
    <property type="entry name" value="CARBOHYDRATE KINASE PFKB DOMAIN-CONTAINING PROTEIN"/>
    <property type="match status" value="1"/>
</dbReference>
<dbReference type="Gene3D" id="3.40.1190.20">
    <property type="match status" value="1"/>
</dbReference>
<keyword evidence="9" id="KW-1185">Reference proteome</keyword>
<dbReference type="AlphaFoldDB" id="A0A165GLK6"/>
<dbReference type="InterPro" id="IPR022830">
    <property type="entry name" value="Indigdn_synthA-like"/>
</dbReference>
<evidence type="ECO:0000259" key="7">
    <source>
        <dbReference type="Pfam" id="PF00294"/>
    </source>
</evidence>
<sequence>MTVLRSSLRAFSRSPLAGKVNLCKTSTRSLSTNSSFVHISDHVQEALQSKKPIVALETTIYTHGFPYPENIALASHLESIVRTNGAVPATIGILDGVAHIGMGVEEILKLLERAGQQDTIKVSRRDLGYICGLGLAGRKLNGGTTVAGTMVLAHLAGIKVFATGGLGGVHRGAESSMDISADLTELGRTPVAVISSGCKSFLDIPRTLEYLETEGVGVATFADGRPEKEVDFPAFWSRDSGFKSPAVVRTEEEAAAIIHAQSSLGISSGLLFANPIPTEFSIPKSEMDVIITQALNEADQKGIIGKDNTPFILSKIKELSSGKSIPANRALIEANVRRGTAVALALAKLEERAEAGQRVRSTQQFFPAVPKTDLPTSVSSPSSSEPARPSQQPPQSTRDTPAADVIVAGSLAVDLSCDFAPLQGTGSADFSPKLHTSNPSVISQSLGGVGHNIASAAHAVGASVRLCSLVGDDLSGRAVLDNLSKRGLGTESIKVLGPESGRRTAQYVAVNDAKKDLVLAMADMSILENLGAIPTSSEGITSPGSVKSLWNSLDLAALQAKWLVADANWDPLTLSEWINKGKSAGARVAFEPVSVAKSARLFAKLSTSSSSSSSASKPLGVFPNQSVDLATPNNFELAAMHSAARDSEQILERQDWWEVIDAMGFSDSGSRPQLVSATSSALVDQGVPQQAIQLLPFIPCILTKLGAQGVLLTQLLSAGDPRLTDPESAPFVISRSSSSSSAEQTSPASRTTHLGGVYMRLFPPAEIVPDTEVVSVNGVGDTFLGVLIAGLAARATPRSVPSGLTPDIHLSMETERLVDLAQRASVLTLKSKEAVSPAIVDLKGEISLQGQDNEQLFSVL</sequence>
<accession>A0A165GLK6</accession>
<feature type="compositionally biased region" description="Low complexity" evidence="6">
    <location>
        <begin position="728"/>
        <end position="749"/>
    </location>
</feature>
<organism evidence="8 9">
    <name type="scientific">Xylona heveae (strain CBS 132557 / TC161)</name>
    <dbReference type="NCBI Taxonomy" id="1328760"/>
    <lineage>
        <taxon>Eukaryota</taxon>
        <taxon>Fungi</taxon>
        <taxon>Dikarya</taxon>
        <taxon>Ascomycota</taxon>
        <taxon>Pezizomycotina</taxon>
        <taxon>Xylonomycetes</taxon>
        <taxon>Xylonales</taxon>
        <taxon>Xylonaceae</taxon>
        <taxon>Xylona</taxon>
    </lineage>
</organism>
<reference evidence="8 9" key="1">
    <citation type="journal article" date="2016" name="Fungal Biol.">
        <title>The genome of Xylona heveae provides a window into fungal endophytism.</title>
        <authorList>
            <person name="Gazis R."/>
            <person name="Kuo A."/>
            <person name="Riley R."/>
            <person name="LaButti K."/>
            <person name="Lipzen A."/>
            <person name="Lin J."/>
            <person name="Amirebrahimi M."/>
            <person name="Hesse C.N."/>
            <person name="Spatafora J.W."/>
            <person name="Henrissat B."/>
            <person name="Hainaut M."/>
            <person name="Grigoriev I.V."/>
            <person name="Hibbett D.S."/>
        </authorList>
    </citation>
    <scope>NUCLEOTIDE SEQUENCE [LARGE SCALE GENOMIC DNA]</scope>
    <source>
        <strain evidence="8 9">TC161</strain>
    </source>
</reference>
<keyword evidence="2" id="KW-0378">Hydrolase</keyword>
<dbReference type="SUPFAM" id="SSF53613">
    <property type="entry name" value="Ribokinase-like"/>
    <property type="match status" value="1"/>
</dbReference>
<evidence type="ECO:0000313" key="9">
    <source>
        <dbReference type="Proteomes" id="UP000076632"/>
    </source>
</evidence>
<dbReference type="EMBL" id="KV407459">
    <property type="protein sequence ID" value="KZF22340.1"/>
    <property type="molecule type" value="Genomic_DNA"/>
</dbReference>
<dbReference type="Proteomes" id="UP000076632">
    <property type="component" value="Unassembled WGS sequence"/>
</dbReference>
<dbReference type="InterPro" id="IPR007342">
    <property type="entry name" value="PsuG"/>
</dbReference>
<dbReference type="GO" id="GO:0046872">
    <property type="term" value="F:metal ion binding"/>
    <property type="evidence" value="ECO:0007669"/>
    <property type="project" value="UniProtKB-KW"/>
</dbReference>
<proteinExistence type="inferred from homology"/>
<dbReference type="OrthoDB" id="198885at2759"/>
<dbReference type="Pfam" id="PF04227">
    <property type="entry name" value="Indigoidine_A"/>
    <property type="match status" value="1"/>
</dbReference>
<dbReference type="Pfam" id="PF00294">
    <property type="entry name" value="PfkB"/>
    <property type="match status" value="1"/>
</dbReference>